<sequence>MEIIVVGAGIAGLTTAISLRRSGHKVHIFERRPIATEFGAGVSVGYSCSKVLESYGFDFKRWNVNPMTSMKVINGTTLDEMADISQRRQRPNSGYYGHRVDLQQGLLDLATRADYTGTPATITYNAPVASYDPIAGSITLEDSTTHTADLIIAADGLHSLAPSYIVPSPPPLRNTSTTNIRFMLPTSSIPPSSPLAPILQPGQFTFLTHPSFKRYLASGSVRNGTLQNFGLYEHGDQALSDEKGGDDAQTRFQCDRASLQRELGGFHDSILALAEQTEDVLSVWRLRDRDPLPTWRKGRLVAVGDAAHPMLTSQGSGAGMCIEDAYALGEALKGVSGYDEKVVEERLGVWERLRWPRVTVIQLLSRPLFYENPVEVMMDKILEYVKKEDLPELTGIGGHRKWVDGYDILAESRKAMGGLAVGML</sequence>
<gene>
    <name evidence="7" type="ORF">BS50DRAFT_246373</name>
</gene>
<dbReference type="PRINTS" id="PR00420">
    <property type="entry name" value="RNGMNOXGNASE"/>
</dbReference>
<name>A0A2T2P3W8_CORCC</name>
<dbReference type="SUPFAM" id="SSF51905">
    <property type="entry name" value="FAD/NAD(P)-binding domain"/>
    <property type="match status" value="1"/>
</dbReference>
<dbReference type="PANTHER" id="PTHR13789">
    <property type="entry name" value="MONOOXYGENASE"/>
    <property type="match status" value="1"/>
</dbReference>
<dbReference type="InterPro" id="IPR036188">
    <property type="entry name" value="FAD/NAD-bd_sf"/>
</dbReference>
<dbReference type="AlphaFoldDB" id="A0A2T2P3W8"/>
<evidence type="ECO:0000259" key="6">
    <source>
        <dbReference type="Pfam" id="PF01494"/>
    </source>
</evidence>
<feature type="domain" description="FAD-binding" evidence="6">
    <location>
        <begin position="2"/>
        <end position="335"/>
    </location>
</feature>
<keyword evidence="4" id="KW-0560">Oxidoreductase</keyword>
<dbReference type="OrthoDB" id="9993796at2759"/>
<proteinExistence type="inferred from homology"/>
<dbReference type="InterPro" id="IPR002938">
    <property type="entry name" value="FAD-bd"/>
</dbReference>
<evidence type="ECO:0000256" key="5">
    <source>
        <dbReference type="ARBA" id="ARBA00023033"/>
    </source>
</evidence>
<dbReference type="GO" id="GO:0071949">
    <property type="term" value="F:FAD binding"/>
    <property type="evidence" value="ECO:0007669"/>
    <property type="project" value="InterPro"/>
</dbReference>
<dbReference type="PANTHER" id="PTHR13789:SF215">
    <property type="entry name" value="FAD-BINDING DOMAIN-CONTAINING PROTEIN-RELATED"/>
    <property type="match status" value="1"/>
</dbReference>
<keyword evidence="8" id="KW-1185">Reference proteome</keyword>
<keyword evidence="3" id="KW-0274">FAD</keyword>
<accession>A0A2T2P3W8</accession>
<evidence type="ECO:0000256" key="1">
    <source>
        <dbReference type="ARBA" id="ARBA00007992"/>
    </source>
</evidence>
<dbReference type="EMBL" id="KZ678130">
    <property type="protein sequence ID" value="PSN72216.1"/>
    <property type="molecule type" value="Genomic_DNA"/>
</dbReference>
<organism evidence="7 8">
    <name type="scientific">Corynespora cassiicola Philippines</name>
    <dbReference type="NCBI Taxonomy" id="1448308"/>
    <lineage>
        <taxon>Eukaryota</taxon>
        <taxon>Fungi</taxon>
        <taxon>Dikarya</taxon>
        <taxon>Ascomycota</taxon>
        <taxon>Pezizomycotina</taxon>
        <taxon>Dothideomycetes</taxon>
        <taxon>Pleosporomycetidae</taxon>
        <taxon>Pleosporales</taxon>
        <taxon>Corynesporascaceae</taxon>
        <taxon>Corynespora</taxon>
    </lineage>
</organism>
<dbReference type="InterPro" id="IPR050493">
    <property type="entry name" value="FAD-dep_Monooxygenase_BioMet"/>
</dbReference>
<keyword evidence="2" id="KW-0285">Flavoprotein</keyword>
<keyword evidence="5" id="KW-0503">Monooxygenase</keyword>
<evidence type="ECO:0000256" key="2">
    <source>
        <dbReference type="ARBA" id="ARBA00022630"/>
    </source>
</evidence>
<evidence type="ECO:0000256" key="4">
    <source>
        <dbReference type="ARBA" id="ARBA00023002"/>
    </source>
</evidence>
<dbReference type="STRING" id="1448308.A0A2T2P3W8"/>
<dbReference type="GO" id="GO:0004497">
    <property type="term" value="F:monooxygenase activity"/>
    <property type="evidence" value="ECO:0007669"/>
    <property type="project" value="UniProtKB-KW"/>
</dbReference>
<dbReference type="Pfam" id="PF01494">
    <property type="entry name" value="FAD_binding_3"/>
    <property type="match status" value="1"/>
</dbReference>
<evidence type="ECO:0000256" key="3">
    <source>
        <dbReference type="ARBA" id="ARBA00022827"/>
    </source>
</evidence>
<comment type="similarity">
    <text evidence="1">Belongs to the paxM FAD-dependent monooxygenase family.</text>
</comment>
<dbReference type="Gene3D" id="3.50.50.60">
    <property type="entry name" value="FAD/NAD(P)-binding domain"/>
    <property type="match status" value="1"/>
</dbReference>
<protein>
    <submittedName>
        <fullName evidence="7">FAD/NAD(P)-binding domain-containing protein</fullName>
    </submittedName>
</protein>
<dbReference type="Proteomes" id="UP000240883">
    <property type="component" value="Unassembled WGS sequence"/>
</dbReference>
<evidence type="ECO:0000313" key="8">
    <source>
        <dbReference type="Proteomes" id="UP000240883"/>
    </source>
</evidence>
<reference evidence="7 8" key="1">
    <citation type="journal article" date="2018" name="Front. Microbiol.">
        <title>Genome-Wide Analysis of Corynespora cassiicola Leaf Fall Disease Putative Effectors.</title>
        <authorList>
            <person name="Lopez D."/>
            <person name="Ribeiro S."/>
            <person name="Label P."/>
            <person name="Fumanal B."/>
            <person name="Venisse J.S."/>
            <person name="Kohler A."/>
            <person name="de Oliveira R.R."/>
            <person name="Labutti K."/>
            <person name="Lipzen A."/>
            <person name="Lail K."/>
            <person name="Bauer D."/>
            <person name="Ohm R.A."/>
            <person name="Barry K.W."/>
            <person name="Spatafora J."/>
            <person name="Grigoriev I.V."/>
            <person name="Martin F.M."/>
            <person name="Pujade-Renaud V."/>
        </authorList>
    </citation>
    <scope>NUCLEOTIDE SEQUENCE [LARGE SCALE GENOMIC DNA]</scope>
    <source>
        <strain evidence="7 8">Philippines</strain>
    </source>
</reference>
<evidence type="ECO:0000313" key="7">
    <source>
        <dbReference type="EMBL" id="PSN72216.1"/>
    </source>
</evidence>